<keyword evidence="3" id="KW-1185">Reference proteome</keyword>
<organism evidence="2 3">
    <name type="scientific">Paramarasmius palmivorus</name>
    <dbReference type="NCBI Taxonomy" id="297713"/>
    <lineage>
        <taxon>Eukaryota</taxon>
        <taxon>Fungi</taxon>
        <taxon>Dikarya</taxon>
        <taxon>Basidiomycota</taxon>
        <taxon>Agaricomycotina</taxon>
        <taxon>Agaricomycetes</taxon>
        <taxon>Agaricomycetidae</taxon>
        <taxon>Agaricales</taxon>
        <taxon>Marasmiineae</taxon>
        <taxon>Marasmiaceae</taxon>
        <taxon>Paramarasmius</taxon>
    </lineage>
</organism>
<feature type="coiled-coil region" evidence="1">
    <location>
        <begin position="135"/>
        <end position="169"/>
    </location>
</feature>
<dbReference type="InterPro" id="IPR032675">
    <property type="entry name" value="LRR_dom_sf"/>
</dbReference>
<dbReference type="EMBL" id="JAYKXP010000032">
    <property type="protein sequence ID" value="KAK7041714.1"/>
    <property type="molecule type" value="Genomic_DNA"/>
</dbReference>
<dbReference type="Gene3D" id="3.80.10.10">
    <property type="entry name" value="Ribonuclease Inhibitor"/>
    <property type="match status" value="1"/>
</dbReference>
<dbReference type="AlphaFoldDB" id="A0AAW0CP12"/>
<sequence length="683" mass="77822">MSSSLESSGAKETYSKKVLEVIGYQHSGKKFPGPARVLDIDIEHHKFKLNRHLANIVAILSELVSIQQFLQRARSDISSPLGFLVNYVSTGQRNRTTLCARCNDEFISEIVYPSIDATDRLQPLDSKRSQAFIYLDAEERDLACYEAELARLQRIVHKLEAEKSALERRIHERRSWTSAMRKFPSEIWCLIFEEACSSNPYTLDIPRTSSNQLVKALPLVLSRVSSQWRDILHEYPQLWSALSVDIQSATKELDSLVQYFLRRSGTIDLKLHIDDSKESPFGHRTEQNLGRYGLSILHRLIEVLPRCKELKLSIRGDVIRLVSSLMYYNASFMSLEKLEMKYEVDMSATRFWDLIQNATKLRHVTIPSRERGFRLFDIMQPDTTPPNSKIPYHQLTSINFQSSPPSVILHALRYCTGLVSMRCDGWNPAFARASALSTPVAVPNLRYLFLSDVYIPSLHTLFRSIILPSITTVTIADFLNIGPDKDWTEMSRFGDMLERSKASLKNLVLRIAHWRVPLAGLLHILQLSPELTTLEVSVVRHNSEPNFVPNLLSRLTVQDASVPLVAKLQRLCIREVVPSDKWSTVPSPVAQKLVTLAESRFAHTVSGGNNQTLPLVDLQISFSDDWCDEAQYEDQPLSFDAYHLEERWGVLRQGGMHCMVLWQKSIEEEDPLPSDDGTDAEDE</sequence>
<protein>
    <recommendedName>
        <fullName evidence="4">F-box domain-containing protein</fullName>
    </recommendedName>
</protein>
<evidence type="ECO:0008006" key="4">
    <source>
        <dbReference type="Google" id="ProtNLM"/>
    </source>
</evidence>
<proteinExistence type="predicted"/>
<dbReference type="SUPFAM" id="SSF52047">
    <property type="entry name" value="RNI-like"/>
    <property type="match status" value="1"/>
</dbReference>
<evidence type="ECO:0000313" key="2">
    <source>
        <dbReference type="EMBL" id="KAK7041714.1"/>
    </source>
</evidence>
<accession>A0AAW0CP12</accession>
<evidence type="ECO:0000313" key="3">
    <source>
        <dbReference type="Proteomes" id="UP001383192"/>
    </source>
</evidence>
<dbReference type="Proteomes" id="UP001383192">
    <property type="component" value="Unassembled WGS sequence"/>
</dbReference>
<name>A0AAW0CP12_9AGAR</name>
<comment type="caution">
    <text evidence="2">The sequence shown here is derived from an EMBL/GenBank/DDBJ whole genome shotgun (WGS) entry which is preliminary data.</text>
</comment>
<keyword evidence="1" id="KW-0175">Coiled coil</keyword>
<reference evidence="2 3" key="1">
    <citation type="submission" date="2024-01" db="EMBL/GenBank/DDBJ databases">
        <title>A draft genome for a cacao thread blight-causing isolate of Paramarasmius palmivorus.</title>
        <authorList>
            <person name="Baruah I.K."/>
            <person name="Bukari Y."/>
            <person name="Amoako-Attah I."/>
            <person name="Meinhardt L.W."/>
            <person name="Bailey B.A."/>
            <person name="Cohen S.P."/>
        </authorList>
    </citation>
    <scope>NUCLEOTIDE SEQUENCE [LARGE SCALE GENOMIC DNA]</scope>
    <source>
        <strain evidence="2 3">GH-12</strain>
    </source>
</reference>
<gene>
    <name evidence="2" type="ORF">VNI00_009003</name>
</gene>
<evidence type="ECO:0000256" key="1">
    <source>
        <dbReference type="SAM" id="Coils"/>
    </source>
</evidence>